<dbReference type="GO" id="GO:0016137">
    <property type="term" value="P:glycoside metabolic process"/>
    <property type="evidence" value="ECO:0007669"/>
    <property type="project" value="UniProtKB-ARBA"/>
</dbReference>
<keyword evidence="1" id="KW-0862">Zinc</keyword>
<dbReference type="Proteomes" id="UP000006698">
    <property type="component" value="Chromosome"/>
</dbReference>
<dbReference type="Pfam" id="PF02585">
    <property type="entry name" value="PIG-L"/>
    <property type="match status" value="1"/>
</dbReference>
<dbReference type="SUPFAM" id="SSF102588">
    <property type="entry name" value="LmbE-like"/>
    <property type="match status" value="1"/>
</dbReference>
<protein>
    <recommendedName>
        <fullName evidence="3">GlcNAc-PI de-N-acetylase</fullName>
    </recommendedName>
</protein>
<evidence type="ECO:0000256" key="1">
    <source>
        <dbReference type="ARBA" id="ARBA00022833"/>
    </source>
</evidence>
<gene>
    <name evidence="2" type="ordered locus">cgR_1166</name>
</gene>
<dbReference type="GO" id="GO:0016811">
    <property type="term" value="F:hydrolase activity, acting on carbon-nitrogen (but not peptide) bonds, in linear amides"/>
    <property type="evidence" value="ECO:0007669"/>
    <property type="project" value="TreeGrafter"/>
</dbReference>
<sequence length="236" mass="25594">MGMSALETLQWQDWSSVLVVVAHPDDPEYGLSAAVKEWTDAGVEVSYLLLTHGEAGIQGLDPEETGPLRAAEQGAACDVVGVRNLTILNHPDSMLVYNLELRKDIAREIRIRKPNAVVVSNFDVEAYGGLNQADHRMAGLAAIDATRDAANPWAQRELLQEDLQPWGAAVIIIAGHPEPTHTMDLAKDSVDAGVASLQAHKEYLAALPDHPKPEEFIPAFLQVEGGYAAAFRVFGR</sequence>
<dbReference type="EMBL" id="AP009044">
    <property type="protein sequence ID" value="BAF54144.1"/>
    <property type="molecule type" value="Genomic_DNA"/>
</dbReference>
<accession>A0AB72VBE0</accession>
<name>A0AB72VBE0_CORGB</name>
<proteinExistence type="predicted"/>
<dbReference type="KEGG" id="cgt:cgR_1166"/>
<dbReference type="Gene3D" id="3.40.50.10320">
    <property type="entry name" value="LmbE-like"/>
    <property type="match status" value="1"/>
</dbReference>
<evidence type="ECO:0000313" key="2">
    <source>
        <dbReference type="EMBL" id="BAF54144.1"/>
    </source>
</evidence>
<reference evidence="2" key="1">
    <citation type="journal article" date="2007" name="Microbiology">
        <title>Comparative analysis of the Corynebacterium glutamicum group and complete genome sequence of strain R.</title>
        <authorList>
            <person name="Yukawa H."/>
            <person name="Omumasaba C.A."/>
            <person name="Nonaka H."/>
            <person name="Kos P."/>
            <person name="Okai N."/>
            <person name="Suzuki N."/>
            <person name="Suda M."/>
            <person name="Tsuge Y."/>
            <person name="Watanabe J."/>
            <person name="Ikeda Y."/>
            <person name="Vertes A.A."/>
            <person name="Inui M."/>
        </authorList>
    </citation>
    <scope>NUCLEOTIDE SEQUENCE</scope>
    <source>
        <strain evidence="2">R</strain>
    </source>
</reference>
<dbReference type="PANTHER" id="PTHR12993:SF28">
    <property type="entry name" value="LMBE FAMILY PROTEIN"/>
    <property type="match status" value="1"/>
</dbReference>
<organism evidence="2">
    <name type="scientific">Corynebacterium glutamicum (strain R)</name>
    <dbReference type="NCBI Taxonomy" id="340322"/>
    <lineage>
        <taxon>Bacteria</taxon>
        <taxon>Bacillati</taxon>
        <taxon>Actinomycetota</taxon>
        <taxon>Actinomycetes</taxon>
        <taxon>Mycobacteriales</taxon>
        <taxon>Corynebacteriaceae</taxon>
        <taxon>Corynebacterium</taxon>
    </lineage>
</organism>
<dbReference type="InterPro" id="IPR024078">
    <property type="entry name" value="LmbE-like_dom_sf"/>
</dbReference>
<dbReference type="InterPro" id="IPR003737">
    <property type="entry name" value="GlcNAc_PI_deacetylase-related"/>
</dbReference>
<evidence type="ECO:0008006" key="3">
    <source>
        <dbReference type="Google" id="ProtNLM"/>
    </source>
</evidence>
<dbReference type="PANTHER" id="PTHR12993">
    <property type="entry name" value="N-ACETYLGLUCOSAMINYL-PHOSPHATIDYLINOSITOL DE-N-ACETYLASE-RELATED"/>
    <property type="match status" value="1"/>
</dbReference>
<dbReference type="AlphaFoldDB" id="A0AB72VBE0"/>